<dbReference type="InterPro" id="IPR011989">
    <property type="entry name" value="ARM-like"/>
</dbReference>
<dbReference type="GO" id="GO:0044782">
    <property type="term" value="P:cilium organization"/>
    <property type="evidence" value="ECO:0007669"/>
    <property type="project" value="TreeGrafter"/>
</dbReference>
<proteinExistence type="predicted"/>
<comment type="caution">
    <text evidence="1">The sequence shown here is derived from an EMBL/GenBank/DDBJ whole genome shotgun (WGS) entry which is preliminary data.</text>
</comment>
<dbReference type="EMBL" id="CAJNOC010004680">
    <property type="protein sequence ID" value="CAF1030134.1"/>
    <property type="molecule type" value="Genomic_DNA"/>
</dbReference>
<name>A0A814IX15_9BILA</name>
<keyword evidence="2" id="KW-1185">Reference proteome</keyword>
<dbReference type="PANTHER" id="PTHR21356:SF1">
    <property type="entry name" value="ARMADILLO REPEAT-CONTAINING PROTEIN 2"/>
    <property type="match status" value="1"/>
</dbReference>
<dbReference type="InterPro" id="IPR016024">
    <property type="entry name" value="ARM-type_fold"/>
</dbReference>
<dbReference type="Gene3D" id="1.25.10.10">
    <property type="entry name" value="Leucine-rich Repeat Variant"/>
    <property type="match status" value="2"/>
</dbReference>
<gene>
    <name evidence="1" type="ORF">OXX778_LOCUS17823</name>
</gene>
<dbReference type="AlphaFoldDB" id="A0A814IX15"/>
<accession>A0A814IX15</accession>
<reference evidence="1" key="1">
    <citation type="submission" date="2021-02" db="EMBL/GenBank/DDBJ databases">
        <authorList>
            <person name="Nowell W R."/>
        </authorList>
    </citation>
    <scope>NUCLEOTIDE SEQUENCE</scope>
    <source>
        <strain evidence="1">Ploen Becks lab</strain>
    </source>
</reference>
<dbReference type="Proteomes" id="UP000663879">
    <property type="component" value="Unassembled WGS sequence"/>
</dbReference>
<organism evidence="1 2">
    <name type="scientific">Brachionus calyciflorus</name>
    <dbReference type="NCBI Taxonomy" id="104777"/>
    <lineage>
        <taxon>Eukaryota</taxon>
        <taxon>Metazoa</taxon>
        <taxon>Spiralia</taxon>
        <taxon>Gnathifera</taxon>
        <taxon>Rotifera</taxon>
        <taxon>Eurotatoria</taxon>
        <taxon>Monogononta</taxon>
        <taxon>Pseudotrocha</taxon>
        <taxon>Ploima</taxon>
        <taxon>Brachionidae</taxon>
        <taxon>Brachionus</taxon>
    </lineage>
</organism>
<dbReference type="InterPro" id="IPR038905">
    <property type="entry name" value="ARMC2"/>
</dbReference>
<feature type="non-terminal residue" evidence="1">
    <location>
        <position position="1"/>
    </location>
</feature>
<sequence length="556" mass="64410">IYSKTCSKRATILKILFKYLDTDNDRIKLKISRIILNMKVTGNNLTNICRLLFSLSRNNENDIYFSDPNILETMLDVPERFDFKDNSDSVIYLCGTMKNLSDNIKILKVLSSKNLEEILIKVIINLSKYFKDNETLKSEAGHALVQITATIRNLADLSNTRHKFLNLKLMEHLVYVLKYFTGDPELMLNVSRILSKLTLHSDCCQELIQYESFYKSFLKIMIKHESKQDLIVRIGFILGNVTGRIENSRIKFISEKYSIETILNTLKVYFNNDQQSVQNSNNNSEELNENEPNSNEDVLIKYVRVIANLAITEEVGGVLASRPDVLEILLNILEYKDLSCEELVINTIVTINNLSFYHSKLFSEYSQKIVDSVMKFLLSNNIDAIIEVFRILANLSRDHTIWSYLSYRKVNILAIAYLNSNNRELIYIVTGFLINMTDPDNRRLLKEEKAVQKLIDILNQIGPSDWQLSSMICSLFMNYSDNSKSNISLFDSNEIKVLQVILTELLDEQFALRSRKTEFRSAGNEENTENIDDYMNSIWKQDFKPVAERLLDRIQN</sequence>
<protein>
    <submittedName>
        <fullName evidence="1">Uncharacterized protein</fullName>
    </submittedName>
</protein>
<dbReference type="OrthoDB" id="247006at2759"/>
<evidence type="ECO:0000313" key="2">
    <source>
        <dbReference type="Proteomes" id="UP000663879"/>
    </source>
</evidence>
<dbReference type="PANTHER" id="PTHR21356">
    <property type="entry name" value="ARMADILLO REPEAT CONTAINING 2"/>
    <property type="match status" value="1"/>
</dbReference>
<evidence type="ECO:0000313" key="1">
    <source>
        <dbReference type="EMBL" id="CAF1030134.1"/>
    </source>
</evidence>
<dbReference type="SUPFAM" id="SSF48371">
    <property type="entry name" value="ARM repeat"/>
    <property type="match status" value="1"/>
</dbReference>